<gene>
    <name evidence="5" type="primary">rhmD_2</name>
    <name evidence="5" type="ORF">Mal4_48160</name>
</gene>
<keyword evidence="2" id="KW-0479">Metal-binding</keyword>
<protein>
    <submittedName>
        <fullName evidence="5">L-rhamnonate dehydratase</fullName>
        <ecNumber evidence="5">4.2.1.90</ecNumber>
    </submittedName>
</protein>
<name>A0A517ZDB7_9PLAN</name>
<keyword evidence="3" id="KW-0460">Magnesium</keyword>
<dbReference type="SUPFAM" id="SSF51604">
    <property type="entry name" value="Enolase C-terminal domain-like"/>
    <property type="match status" value="1"/>
</dbReference>
<dbReference type="SMART" id="SM00922">
    <property type="entry name" value="MR_MLE"/>
    <property type="match status" value="1"/>
</dbReference>
<dbReference type="InterPro" id="IPR013342">
    <property type="entry name" value="Mandelate_racemase_C"/>
</dbReference>
<evidence type="ECO:0000313" key="5">
    <source>
        <dbReference type="EMBL" id="QDU40459.1"/>
    </source>
</evidence>
<dbReference type="AlphaFoldDB" id="A0A517ZDB7"/>
<dbReference type="PROSITE" id="PS00908">
    <property type="entry name" value="MR_MLE_1"/>
    <property type="match status" value="1"/>
</dbReference>
<dbReference type="SUPFAM" id="SSF54826">
    <property type="entry name" value="Enolase N-terminal domain-like"/>
    <property type="match status" value="1"/>
</dbReference>
<keyword evidence="5" id="KW-0456">Lyase</keyword>
<dbReference type="GO" id="GO:0050032">
    <property type="term" value="F:L-rhamnonate dehydratase activity"/>
    <property type="evidence" value="ECO:0007669"/>
    <property type="project" value="UniProtKB-EC"/>
</dbReference>
<evidence type="ECO:0000256" key="1">
    <source>
        <dbReference type="ARBA" id="ARBA00001946"/>
    </source>
</evidence>
<dbReference type="GO" id="GO:0000287">
    <property type="term" value="F:magnesium ion binding"/>
    <property type="evidence" value="ECO:0007669"/>
    <property type="project" value="TreeGrafter"/>
</dbReference>
<dbReference type="Pfam" id="PF02746">
    <property type="entry name" value="MR_MLE_N"/>
    <property type="match status" value="1"/>
</dbReference>
<evidence type="ECO:0000259" key="4">
    <source>
        <dbReference type="SMART" id="SM00922"/>
    </source>
</evidence>
<dbReference type="InterPro" id="IPR013341">
    <property type="entry name" value="Mandelate_racemase_N_dom"/>
</dbReference>
<dbReference type="KEGG" id="mri:Mal4_48160"/>
<dbReference type="InterPro" id="IPR036849">
    <property type="entry name" value="Enolase-like_C_sf"/>
</dbReference>
<dbReference type="PANTHER" id="PTHR13794">
    <property type="entry name" value="ENOLASE SUPERFAMILY, MANDELATE RACEMASE"/>
    <property type="match status" value="1"/>
</dbReference>
<dbReference type="PANTHER" id="PTHR13794:SF58">
    <property type="entry name" value="MITOCHONDRIAL ENOLASE SUPERFAMILY MEMBER 1"/>
    <property type="match status" value="1"/>
</dbReference>
<dbReference type="InterPro" id="IPR029065">
    <property type="entry name" value="Enolase_C-like"/>
</dbReference>
<evidence type="ECO:0000256" key="2">
    <source>
        <dbReference type="ARBA" id="ARBA00022723"/>
    </source>
</evidence>
<dbReference type="Gene3D" id="3.30.390.10">
    <property type="entry name" value="Enolase-like, N-terminal domain"/>
    <property type="match status" value="1"/>
</dbReference>
<dbReference type="EMBL" id="CP036275">
    <property type="protein sequence ID" value="QDU40459.1"/>
    <property type="molecule type" value="Genomic_DNA"/>
</dbReference>
<dbReference type="SFLD" id="SFLDG00179">
    <property type="entry name" value="mandelate_racemase"/>
    <property type="match status" value="1"/>
</dbReference>
<evidence type="ECO:0000256" key="3">
    <source>
        <dbReference type="ARBA" id="ARBA00022842"/>
    </source>
</evidence>
<reference evidence="5 6" key="1">
    <citation type="submission" date="2019-02" db="EMBL/GenBank/DDBJ databases">
        <title>Deep-cultivation of Planctomycetes and their phenomic and genomic characterization uncovers novel biology.</title>
        <authorList>
            <person name="Wiegand S."/>
            <person name="Jogler M."/>
            <person name="Boedeker C."/>
            <person name="Pinto D."/>
            <person name="Vollmers J."/>
            <person name="Rivas-Marin E."/>
            <person name="Kohn T."/>
            <person name="Peeters S.H."/>
            <person name="Heuer A."/>
            <person name="Rast P."/>
            <person name="Oberbeckmann S."/>
            <person name="Bunk B."/>
            <person name="Jeske O."/>
            <person name="Meyerdierks A."/>
            <person name="Storesund J.E."/>
            <person name="Kallscheuer N."/>
            <person name="Luecker S."/>
            <person name="Lage O.M."/>
            <person name="Pohl T."/>
            <person name="Merkel B.J."/>
            <person name="Hornburger P."/>
            <person name="Mueller R.-W."/>
            <person name="Bruemmer F."/>
            <person name="Labrenz M."/>
            <person name="Spormann A.M."/>
            <person name="Op den Camp H."/>
            <person name="Overmann J."/>
            <person name="Amann R."/>
            <person name="Jetten M.S.M."/>
            <person name="Mascher T."/>
            <person name="Medema M.H."/>
            <person name="Devos D.P."/>
            <person name="Kaster A.-K."/>
            <person name="Ovreas L."/>
            <person name="Rohde M."/>
            <person name="Galperin M.Y."/>
            <person name="Jogler C."/>
        </authorList>
    </citation>
    <scope>NUCLEOTIDE SEQUENCE [LARGE SCALE GENOMIC DNA]</scope>
    <source>
        <strain evidence="5 6">Mal4</strain>
    </source>
</reference>
<dbReference type="SFLD" id="SFLDS00001">
    <property type="entry name" value="Enolase"/>
    <property type="match status" value="1"/>
</dbReference>
<dbReference type="Proteomes" id="UP000320496">
    <property type="component" value="Chromosome"/>
</dbReference>
<dbReference type="InterPro" id="IPR029017">
    <property type="entry name" value="Enolase-like_N"/>
</dbReference>
<evidence type="ECO:0000313" key="6">
    <source>
        <dbReference type="Proteomes" id="UP000320496"/>
    </source>
</evidence>
<proteinExistence type="predicted"/>
<dbReference type="GO" id="GO:0009063">
    <property type="term" value="P:amino acid catabolic process"/>
    <property type="evidence" value="ECO:0007669"/>
    <property type="project" value="InterPro"/>
</dbReference>
<sequence>MDAIEPVVFSPRVVKPAQHATSIPDRSHWKGQRVHITKIEVCPLTGATVDGGWPQGHEPQENLHTLVQLHTDEGLVGCGSCFTSGRLVAGAVELLWPLLKGASAVQPERVSETLRQSSFWQGRGGTVEHAISGIDIALWDLMGKACNQPVSRLLGGDYRSTIRPYGSILFDEPDPLRKTLEDVVERGFRAIKLGWRPFGRRDRRFDELLVRTARETVGDSVDLMVDAGGSEQFWPHGTNWARNTASMLANYGIVWFEEPLPPDDLAGYIELTRVSPVPIAGGEVLTRRQAFLPWIENRAVDILQPDCTKNGGLSETRRIAWLAQDHNIQVVPHGWNTAVGLAADLQYSAAVPVARYVEYLTPCAYIDELTTEPFVLDGNGELQIPSGPGLGIELDPEKLNRFCPERIVFEV</sequence>
<keyword evidence="6" id="KW-1185">Reference proteome</keyword>
<comment type="cofactor">
    <cofactor evidence="1">
        <name>Mg(2+)</name>
        <dbReference type="ChEBI" id="CHEBI:18420"/>
    </cofactor>
</comment>
<feature type="domain" description="Mandelate racemase/muconate lactonizing enzyme C-terminal" evidence="4">
    <location>
        <begin position="173"/>
        <end position="278"/>
    </location>
</feature>
<dbReference type="EC" id="4.2.1.90" evidence="5"/>
<accession>A0A517ZDB7</accession>
<organism evidence="5 6">
    <name type="scientific">Maioricimonas rarisocia</name>
    <dbReference type="NCBI Taxonomy" id="2528026"/>
    <lineage>
        <taxon>Bacteria</taxon>
        <taxon>Pseudomonadati</taxon>
        <taxon>Planctomycetota</taxon>
        <taxon>Planctomycetia</taxon>
        <taxon>Planctomycetales</taxon>
        <taxon>Planctomycetaceae</taxon>
        <taxon>Maioricimonas</taxon>
    </lineage>
</organism>
<dbReference type="InterPro" id="IPR046945">
    <property type="entry name" value="RHMD-like"/>
</dbReference>
<dbReference type="CDD" id="cd03316">
    <property type="entry name" value="MR_like"/>
    <property type="match status" value="1"/>
</dbReference>
<dbReference type="Gene3D" id="3.20.20.120">
    <property type="entry name" value="Enolase-like C-terminal domain"/>
    <property type="match status" value="1"/>
</dbReference>
<dbReference type="GO" id="GO:0016052">
    <property type="term" value="P:carbohydrate catabolic process"/>
    <property type="evidence" value="ECO:0007669"/>
    <property type="project" value="TreeGrafter"/>
</dbReference>
<dbReference type="InterPro" id="IPR018110">
    <property type="entry name" value="Mandel_Rmase/mucon_lact_enz_CS"/>
</dbReference>
<dbReference type="Pfam" id="PF13378">
    <property type="entry name" value="MR_MLE_C"/>
    <property type="match status" value="1"/>
</dbReference>